<protein>
    <recommendedName>
        <fullName evidence="6">F-box domain-containing protein</fullName>
    </recommendedName>
</protein>
<dbReference type="PANTHER" id="PTHR31111:SF133">
    <property type="entry name" value="OS07G0196600 PROTEIN"/>
    <property type="match status" value="1"/>
</dbReference>
<dbReference type="Gramene" id="TRITD3Bv1G090260.2">
    <property type="protein sequence ID" value="TRITD3Bv1G090260.2"/>
    <property type="gene ID" value="TRITD3Bv1G090260"/>
</dbReference>
<dbReference type="AlphaFoldDB" id="A0A9R1S0L5"/>
<evidence type="ECO:0000313" key="5">
    <source>
        <dbReference type="Proteomes" id="UP000324705"/>
    </source>
</evidence>
<dbReference type="SUPFAM" id="SSF81383">
    <property type="entry name" value="F-box domain"/>
    <property type="match status" value="1"/>
</dbReference>
<gene>
    <name evidence="4" type="ORF">TRITD_3Bv1G090260</name>
</gene>
<dbReference type="InterPro" id="IPR006527">
    <property type="entry name" value="F-box-assoc_dom_typ1"/>
</dbReference>
<dbReference type="Pfam" id="PF00646">
    <property type="entry name" value="F-box"/>
    <property type="match status" value="1"/>
</dbReference>
<dbReference type="InterPro" id="IPR017451">
    <property type="entry name" value="F-box-assoc_interact_dom"/>
</dbReference>
<dbReference type="OMA" id="MMNITAN"/>
<dbReference type="PANTHER" id="PTHR31111">
    <property type="entry name" value="BNAA05G37150D PROTEIN-RELATED"/>
    <property type="match status" value="1"/>
</dbReference>
<dbReference type="InterPro" id="IPR001810">
    <property type="entry name" value="F-box_dom"/>
</dbReference>
<evidence type="ECO:0000259" key="2">
    <source>
        <dbReference type="Pfam" id="PF00646"/>
    </source>
</evidence>
<dbReference type="Proteomes" id="UP000324705">
    <property type="component" value="Chromosome 3B"/>
</dbReference>
<feature type="region of interest" description="Disordered" evidence="1">
    <location>
        <begin position="28"/>
        <end position="47"/>
    </location>
</feature>
<dbReference type="InterPro" id="IPR036047">
    <property type="entry name" value="F-box-like_dom_sf"/>
</dbReference>
<dbReference type="Gene3D" id="1.20.1280.50">
    <property type="match status" value="1"/>
</dbReference>
<name>A0A9R1S0L5_TRITD</name>
<evidence type="ECO:0000259" key="3">
    <source>
        <dbReference type="Pfam" id="PF07734"/>
    </source>
</evidence>
<keyword evidence="5" id="KW-1185">Reference proteome</keyword>
<feature type="domain" description="F-box associated beta-propeller type 1" evidence="3">
    <location>
        <begin position="171"/>
        <end position="398"/>
    </location>
</feature>
<evidence type="ECO:0000313" key="4">
    <source>
        <dbReference type="EMBL" id="VAH75855.1"/>
    </source>
</evidence>
<sequence>MSRLLEGDDTRLHLKRVDDTFTQKTVNDARKRKWRMPQRKQTKRSGHPAGEELLDEMVWEILIRLPVESLARFKLVSKVWYTIISQPVFVRAHLQRSKQKQHHNPSSFLITPQIYLDSNPSGIFSTNIRFFQWSLQEDDLPKVATKVGMSHSSSAMLLHGRHFPAGEFGLVSQMAHCDGLVLLPTDTNAYVFNPATRDGIALLRSHHNVLQRPVCLPIGLGLDVSTGTYKVARSFFRSCDYNSVAMGMEVITINCGEGSWRETLVDPPYLILCPQTAIHCKGCLFYFIDRENQPCSPQGLLRFSLQDETFGITPLLNNLYPTVEDEDIVIHELGGELCATFFCKSMQRVLIWMTRDILVPEWECHYVMNVSDQCLPMASLSNGGILLRRGHCLFRYYMKDHGVKENDMFDIDELRFLGPSEDTLGHAWENLFWFDLLYYTPSLVPVTPKASLHAS</sequence>
<feature type="domain" description="F-box" evidence="2">
    <location>
        <begin position="55"/>
        <end position="89"/>
    </location>
</feature>
<organism evidence="4 5">
    <name type="scientific">Triticum turgidum subsp. durum</name>
    <name type="common">Durum wheat</name>
    <name type="synonym">Triticum durum</name>
    <dbReference type="NCBI Taxonomy" id="4567"/>
    <lineage>
        <taxon>Eukaryota</taxon>
        <taxon>Viridiplantae</taxon>
        <taxon>Streptophyta</taxon>
        <taxon>Embryophyta</taxon>
        <taxon>Tracheophyta</taxon>
        <taxon>Spermatophyta</taxon>
        <taxon>Magnoliopsida</taxon>
        <taxon>Liliopsida</taxon>
        <taxon>Poales</taxon>
        <taxon>Poaceae</taxon>
        <taxon>BOP clade</taxon>
        <taxon>Pooideae</taxon>
        <taxon>Triticodae</taxon>
        <taxon>Triticeae</taxon>
        <taxon>Triticinae</taxon>
        <taxon>Triticum</taxon>
    </lineage>
</organism>
<feature type="compositionally biased region" description="Basic residues" evidence="1">
    <location>
        <begin position="30"/>
        <end position="46"/>
    </location>
</feature>
<proteinExistence type="predicted"/>
<dbReference type="EMBL" id="LT934116">
    <property type="protein sequence ID" value="VAH75855.1"/>
    <property type="molecule type" value="Genomic_DNA"/>
</dbReference>
<evidence type="ECO:0008006" key="6">
    <source>
        <dbReference type="Google" id="ProtNLM"/>
    </source>
</evidence>
<reference evidence="4 5" key="1">
    <citation type="submission" date="2017-09" db="EMBL/GenBank/DDBJ databases">
        <authorList>
            <consortium name="International Durum Wheat Genome Sequencing Consortium (IDWGSC)"/>
            <person name="Milanesi L."/>
        </authorList>
    </citation>
    <scope>NUCLEOTIDE SEQUENCE [LARGE SCALE GENOMIC DNA]</scope>
    <source>
        <strain evidence="5">cv. Svevo</strain>
    </source>
</reference>
<evidence type="ECO:0000256" key="1">
    <source>
        <dbReference type="SAM" id="MobiDB-lite"/>
    </source>
</evidence>
<dbReference type="NCBIfam" id="TIGR01640">
    <property type="entry name" value="F_box_assoc_1"/>
    <property type="match status" value="1"/>
</dbReference>
<accession>A0A9R1S0L5</accession>
<dbReference type="Pfam" id="PF07734">
    <property type="entry name" value="FBA_1"/>
    <property type="match status" value="1"/>
</dbReference>